<reference evidence="9" key="1">
    <citation type="submission" date="2020-05" db="EMBL/GenBank/DDBJ databases">
        <authorList>
            <person name="Chiriac C."/>
            <person name="Salcher M."/>
            <person name="Ghai R."/>
            <person name="Kavagutti S V."/>
        </authorList>
    </citation>
    <scope>NUCLEOTIDE SEQUENCE</scope>
</reference>
<dbReference type="InterPro" id="IPR023358">
    <property type="entry name" value="Peptidase_M18_dom2"/>
</dbReference>
<keyword evidence="3" id="KW-0031">Aminopeptidase</keyword>
<dbReference type="AlphaFoldDB" id="A0A6J7FM64"/>
<evidence type="ECO:0000256" key="3">
    <source>
        <dbReference type="ARBA" id="ARBA00022438"/>
    </source>
</evidence>
<dbReference type="GO" id="GO:0004177">
    <property type="term" value="F:aminopeptidase activity"/>
    <property type="evidence" value="ECO:0007669"/>
    <property type="project" value="UniProtKB-KW"/>
</dbReference>
<keyword evidence="6" id="KW-0378">Hydrolase</keyword>
<dbReference type="GO" id="GO:0008237">
    <property type="term" value="F:metallopeptidase activity"/>
    <property type="evidence" value="ECO:0007669"/>
    <property type="project" value="UniProtKB-KW"/>
</dbReference>
<dbReference type="EMBL" id="CAFBNR010000001">
    <property type="protein sequence ID" value="CAB4952590.1"/>
    <property type="molecule type" value="Genomic_DNA"/>
</dbReference>
<dbReference type="NCBIfam" id="NF002759">
    <property type="entry name" value="PRK02813.1"/>
    <property type="match status" value="1"/>
</dbReference>
<keyword evidence="5" id="KW-0479">Metal-binding</keyword>
<dbReference type="GO" id="GO:0005737">
    <property type="term" value="C:cytoplasm"/>
    <property type="evidence" value="ECO:0007669"/>
    <property type="project" value="UniProtKB-ARBA"/>
</dbReference>
<protein>
    <submittedName>
        <fullName evidence="9">Unannotated protein</fullName>
    </submittedName>
</protein>
<evidence type="ECO:0000256" key="2">
    <source>
        <dbReference type="ARBA" id="ARBA00008290"/>
    </source>
</evidence>
<dbReference type="InterPro" id="IPR001948">
    <property type="entry name" value="Peptidase_M18"/>
</dbReference>
<dbReference type="EMBL" id="CAFBMJ010000007">
    <property type="protein sequence ID" value="CAB4892683.1"/>
    <property type="molecule type" value="Genomic_DNA"/>
</dbReference>
<keyword evidence="8" id="KW-0482">Metalloprotease</keyword>
<comment type="similarity">
    <text evidence="2">Belongs to the peptidase M18 family.</text>
</comment>
<keyword evidence="4" id="KW-0645">Protease</keyword>
<comment type="cofactor">
    <cofactor evidence="1">
        <name>Zn(2+)</name>
        <dbReference type="ChEBI" id="CHEBI:29105"/>
    </cofactor>
</comment>
<proteinExistence type="inferred from homology"/>
<keyword evidence="7" id="KW-0862">Zinc</keyword>
<name>A0A6J7FM64_9ZZZZ</name>
<dbReference type="PRINTS" id="PR00932">
    <property type="entry name" value="AMINO1PTASE"/>
</dbReference>
<accession>A0A6J7FM64</accession>
<gene>
    <name evidence="9" type="ORF">UFOPK3573_00212</name>
    <name evidence="10" type="ORF">UFOPK3879_00040</name>
</gene>
<dbReference type="Gene3D" id="3.40.630.10">
    <property type="entry name" value="Zn peptidases"/>
    <property type="match status" value="1"/>
</dbReference>
<evidence type="ECO:0000256" key="6">
    <source>
        <dbReference type="ARBA" id="ARBA00022801"/>
    </source>
</evidence>
<evidence type="ECO:0000256" key="5">
    <source>
        <dbReference type="ARBA" id="ARBA00022723"/>
    </source>
</evidence>
<dbReference type="Pfam" id="PF02127">
    <property type="entry name" value="Peptidase_M18"/>
    <property type="match status" value="1"/>
</dbReference>
<dbReference type="GO" id="GO:0006508">
    <property type="term" value="P:proteolysis"/>
    <property type="evidence" value="ECO:0007669"/>
    <property type="project" value="UniProtKB-KW"/>
</dbReference>
<evidence type="ECO:0000313" key="9">
    <source>
        <dbReference type="EMBL" id="CAB4892683.1"/>
    </source>
</evidence>
<evidence type="ECO:0000256" key="1">
    <source>
        <dbReference type="ARBA" id="ARBA00001947"/>
    </source>
</evidence>
<dbReference type="SUPFAM" id="SSF53187">
    <property type="entry name" value="Zn-dependent exopeptidases"/>
    <property type="match status" value="1"/>
</dbReference>
<organism evidence="9">
    <name type="scientific">freshwater metagenome</name>
    <dbReference type="NCBI Taxonomy" id="449393"/>
    <lineage>
        <taxon>unclassified sequences</taxon>
        <taxon>metagenomes</taxon>
        <taxon>ecological metagenomes</taxon>
    </lineage>
</organism>
<evidence type="ECO:0000256" key="8">
    <source>
        <dbReference type="ARBA" id="ARBA00023049"/>
    </source>
</evidence>
<evidence type="ECO:0000313" key="10">
    <source>
        <dbReference type="EMBL" id="CAB4952590.1"/>
    </source>
</evidence>
<dbReference type="GO" id="GO:0008270">
    <property type="term" value="F:zinc ion binding"/>
    <property type="evidence" value="ECO:0007669"/>
    <property type="project" value="InterPro"/>
</dbReference>
<dbReference type="Gene3D" id="2.30.250.10">
    <property type="entry name" value="Aminopeptidase i, Domain 2"/>
    <property type="match status" value="1"/>
</dbReference>
<dbReference type="PANTHER" id="PTHR28570:SF3">
    <property type="entry name" value="ASPARTYL AMINOPEPTIDASE"/>
    <property type="match status" value="1"/>
</dbReference>
<evidence type="ECO:0000256" key="4">
    <source>
        <dbReference type="ARBA" id="ARBA00022670"/>
    </source>
</evidence>
<sequence length="418" mass="45355">MTDTAILATLMAQLDASPTAHHVVEWWRIRLREAGFTDCSSTDQLAIERGFVTRGGAIVAWRSSQDMLKTGFRIVGAHTDSPGLHIKPQPNKKHANMGLLGVEVYGGPLLNSWLDRDLGIAGHVVLKDGTSKLFSSNTAAARISQLAIHLDRDVNDKGLVLDRHQHLNALWFTSENHADFDQWIAEKCGINLSQIVASSCQLFDVQPASIVGADQSLLASARLDNQASCWAAMTALFEQTTTTSPSVVALFDHEEVGSSSTTGAAGPLLEHVLERLCLHAELSRQDFINVLAKSHCISADNAHAVHHNYPERHDTNHSPLINKGVVIKSNVAQRYATSSTSIAPFIDACDRAQVPVQYFASRNNIACGSTIGPITATRLGIDTIDVGIPQLSMHSAREVCGTKDPLFLRDALSAYFAR</sequence>
<dbReference type="SUPFAM" id="SSF101821">
    <property type="entry name" value="Aminopeptidase/glucanase lid domain"/>
    <property type="match status" value="1"/>
</dbReference>
<evidence type="ECO:0000256" key="7">
    <source>
        <dbReference type="ARBA" id="ARBA00022833"/>
    </source>
</evidence>
<dbReference type="PANTHER" id="PTHR28570">
    <property type="entry name" value="ASPARTYL AMINOPEPTIDASE"/>
    <property type="match status" value="1"/>
</dbReference>